<reference evidence="2" key="2">
    <citation type="submission" date="2021-01" db="EMBL/GenBank/DDBJ databases">
        <authorList>
            <person name="Schikora-Tamarit M.A."/>
        </authorList>
    </citation>
    <scope>NUCLEOTIDE SEQUENCE</scope>
    <source>
        <strain evidence="2">CBS6075</strain>
    </source>
</reference>
<evidence type="ECO:0000256" key="1">
    <source>
        <dbReference type="SAM" id="MobiDB-lite"/>
    </source>
</evidence>
<proteinExistence type="predicted"/>
<protein>
    <submittedName>
        <fullName evidence="2">Uncharacterized protein</fullName>
    </submittedName>
</protein>
<reference evidence="2" key="1">
    <citation type="journal article" date="2021" name="Open Biol.">
        <title>Shared evolutionary footprints suggest mitochondrial oxidative damage underlies multiple complex I losses in fungi.</title>
        <authorList>
            <person name="Schikora-Tamarit M.A."/>
            <person name="Marcet-Houben M."/>
            <person name="Nosek J."/>
            <person name="Gabaldon T."/>
        </authorList>
    </citation>
    <scope>NUCLEOTIDE SEQUENCE</scope>
    <source>
        <strain evidence="2">CBS6075</strain>
    </source>
</reference>
<accession>A0A9P8T6R7</accession>
<dbReference type="Proteomes" id="UP000769157">
    <property type="component" value="Unassembled WGS sequence"/>
</dbReference>
<evidence type="ECO:0000313" key="3">
    <source>
        <dbReference type="Proteomes" id="UP000769157"/>
    </source>
</evidence>
<dbReference type="RefSeq" id="XP_046062003.1">
    <property type="nucleotide sequence ID" value="XM_046203754.1"/>
</dbReference>
<gene>
    <name evidence="2" type="ORF">OGAPHI_002840</name>
</gene>
<dbReference type="GeneID" id="70234807"/>
<feature type="region of interest" description="Disordered" evidence="1">
    <location>
        <begin position="114"/>
        <end position="146"/>
    </location>
</feature>
<feature type="region of interest" description="Disordered" evidence="1">
    <location>
        <begin position="1"/>
        <end position="32"/>
    </location>
</feature>
<dbReference type="EMBL" id="JAEUBE010000183">
    <property type="protein sequence ID" value="KAH3667191.1"/>
    <property type="molecule type" value="Genomic_DNA"/>
</dbReference>
<sequence length="501" mass="55473">MLLQSKKQKLNKAKKQQQELSASSGNEIAQEGTNSSIGLIRKSESILSPHLSIFQALQNPELELDMSALDTGTERRIPTPINTNPDFSTYNSFYRNEDFSITSWQSIPSGFGLADQNAPPPSRALRSPAKLNSPNIGSILSSSDNEEHRLEDVPVQSSNHEVIIFDSESFSESSDDDTIDSSTVVPSFVMPRVSVPSLANSSSVLQNAIRVQVIGHQREILLSRLAKYRKTLNRTVFTDVDPSFMVAIVNDDNYLLPTLIDKPFIPILTGNSNADSSLLRKSVSKNLMICEPIRMQTINDNLMPLIEFLSNLQVSGGDFGKVIELSASQYAMTNQPLSLESVNSVLLDKSARKLRRSSLHKELDDSNKNNGYPKNYKQGLLFGITVGMVGLVVVLVWKEFAPSPVPDKLENPSRMNKILFRPKEVLQSDCKSDEFDLQGIPHAMAAFCESAVKGSVEALEFVKTDLEALGKMLASSSFFLIERTKLTLLRLIEMTGEVLSW</sequence>
<organism evidence="2 3">
    <name type="scientific">Ogataea philodendri</name>
    <dbReference type="NCBI Taxonomy" id="1378263"/>
    <lineage>
        <taxon>Eukaryota</taxon>
        <taxon>Fungi</taxon>
        <taxon>Dikarya</taxon>
        <taxon>Ascomycota</taxon>
        <taxon>Saccharomycotina</taxon>
        <taxon>Pichiomycetes</taxon>
        <taxon>Pichiales</taxon>
        <taxon>Pichiaceae</taxon>
        <taxon>Ogataea</taxon>
    </lineage>
</organism>
<evidence type="ECO:0000313" key="2">
    <source>
        <dbReference type="EMBL" id="KAH3667191.1"/>
    </source>
</evidence>
<name>A0A9P8T6R7_9ASCO</name>
<comment type="caution">
    <text evidence="2">The sequence shown here is derived from an EMBL/GenBank/DDBJ whole genome shotgun (WGS) entry which is preliminary data.</text>
</comment>
<keyword evidence="3" id="KW-1185">Reference proteome</keyword>
<feature type="compositionally biased region" description="Polar residues" evidence="1">
    <location>
        <begin position="21"/>
        <end position="32"/>
    </location>
</feature>
<dbReference type="OrthoDB" id="3989662at2759"/>
<feature type="compositionally biased region" description="Basic residues" evidence="1">
    <location>
        <begin position="1"/>
        <end position="15"/>
    </location>
</feature>
<dbReference type="AlphaFoldDB" id="A0A9P8T6R7"/>
<feature type="compositionally biased region" description="Polar residues" evidence="1">
    <location>
        <begin position="130"/>
        <end position="143"/>
    </location>
</feature>